<dbReference type="AlphaFoldDB" id="A0A6C0K198"/>
<reference evidence="1" key="1">
    <citation type="journal article" date="2020" name="Nature">
        <title>Giant virus diversity and host interactions through global metagenomics.</title>
        <authorList>
            <person name="Schulz F."/>
            <person name="Roux S."/>
            <person name="Paez-Espino D."/>
            <person name="Jungbluth S."/>
            <person name="Walsh D.A."/>
            <person name="Denef V.J."/>
            <person name="McMahon K.D."/>
            <person name="Konstantinidis K.T."/>
            <person name="Eloe-Fadrosh E.A."/>
            <person name="Kyrpides N.C."/>
            <person name="Woyke T."/>
        </authorList>
    </citation>
    <scope>NUCLEOTIDE SEQUENCE</scope>
    <source>
        <strain evidence="1">GVMAG-S-1101169-75</strain>
    </source>
</reference>
<protein>
    <submittedName>
        <fullName evidence="1">Uncharacterized protein</fullName>
    </submittedName>
</protein>
<evidence type="ECO:0000313" key="1">
    <source>
        <dbReference type="EMBL" id="QHU11812.1"/>
    </source>
</evidence>
<dbReference type="EMBL" id="MN740790">
    <property type="protein sequence ID" value="QHU11812.1"/>
    <property type="molecule type" value="Genomic_DNA"/>
</dbReference>
<name>A0A6C0K198_9ZZZZ</name>
<organism evidence="1">
    <name type="scientific">viral metagenome</name>
    <dbReference type="NCBI Taxonomy" id="1070528"/>
    <lineage>
        <taxon>unclassified sequences</taxon>
        <taxon>metagenomes</taxon>
        <taxon>organismal metagenomes</taxon>
    </lineage>
</organism>
<sequence>MDITQFPELQYIGKNRLLPEHFKKAFFPTQDDQEEFIKYISFFQAVILQDWKLVDLYLKDEYCNMVDYRNIFALLFKFHYRCGLMDKKQFQIALQIQQVRTHPLLYEKYEFYRKEYDKTLNFLYYKKANIWRVMRKKGKELKEAEQESKYIDELVLNKSLIYDSWELVYFDDLDPETQESIVHVLVRKWRKNCIYKNPQDWKAFCETKIKEKLQRSIWYKTLCWNSAYIMPYSKNPSANKYSYFPIPETLNFSSFLYTYEPQIVAGLLRSSTYIHHIYKFKKRPFVLFHPDVRLGLVHATSDDTFFPIAHHWLHDFYHMSEGFIPEDNIEQKRIKQIIQKKNDLEALGIHDHGILLHPQSQWQHHQIRHSYSRRNAD</sequence>
<accession>A0A6C0K198</accession>
<proteinExistence type="predicted"/>